<gene>
    <name evidence="2" type="ORF">OC842_005081</name>
</gene>
<feature type="compositionally biased region" description="Basic and acidic residues" evidence="1">
    <location>
        <begin position="89"/>
        <end position="102"/>
    </location>
</feature>
<protein>
    <submittedName>
        <fullName evidence="2">Uncharacterized protein</fullName>
    </submittedName>
</protein>
<keyword evidence="3" id="KW-1185">Reference proteome</keyword>
<sequence>TRDRHRRPRCRRRRLVRLDEGPPLGLPFPVREAATCPFRRDGVLPVRPAARDRGGGAVAGPRSAPVFSVGIGAGTGGRRGEETELCCERLGRGQDTGRRDGGRGGGGGNERVVDQGRHL</sequence>
<feature type="region of interest" description="Disordered" evidence="1">
    <location>
        <begin position="46"/>
        <end position="65"/>
    </location>
</feature>
<feature type="non-terminal residue" evidence="2">
    <location>
        <position position="119"/>
    </location>
</feature>
<comment type="caution">
    <text evidence="2">The sequence shown here is derived from an EMBL/GenBank/DDBJ whole genome shotgun (WGS) entry which is preliminary data.</text>
</comment>
<reference evidence="2" key="1">
    <citation type="journal article" date="2023" name="PhytoFront">
        <title>Draft Genome Resources of Seven Strains of Tilletia horrida, Causal Agent of Kernel Smut of Rice.</title>
        <authorList>
            <person name="Khanal S."/>
            <person name="Antony Babu S."/>
            <person name="Zhou X.G."/>
        </authorList>
    </citation>
    <scope>NUCLEOTIDE SEQUENCE</scope>
    <source>
        <strain evidence="2">TX3</strain>
    </source>
</reference>
<evidence type="ECO:0000313" key="3">
    <source>
        <dbReference type="Proteomes" id="UP001176521"/>
    </source>
</evidence>
<evidence type="ECO:0000313" key="2">
    <source>
        <dbReference type="EMBL" id="KAK0526793.1"/>
    </source>
</evidence>
<name>A0AAN6GB14_9BASI</name>
<accession>A0AAN6GB14</accession>
<feature type="non-terminal residue" evidence="2">
    <location>
        <position position="1"/>
    </location>
</feature>
<dbReference type="EMBL" id="JAPDMQ010000339">
    <property type="protein sequence ID" value="KAK0526793.1"/>
    <property type="molecule type" value="Genomic_DNA"/>
</dbReference>
<feature type="region of interest" description="Disordered" evidence="1">
    <location>
        <begin position="89"/>
        <end position="119"/>
    </location>
</feature>
<dbReference type="Proteomes" id="UP001176521">
    <property type="component" value="Unassembled WGS sequence"/>
</dbReference>
<evidence type="ECO:0000256" key="1">
    <source>
        <dbReference type="SAM" id="MobiDB-lite"/>
    </source>
</evidence>
<proteinExistence type="predicted"/>
<organism evidence="2 3">
    <name type="scientific">Tilletia horrida</name>
    <dbReference type="NCBI Taxonomy" id="155126"/>
    <lineage>
        <taxon>Eukaryota</taxon>
        <taxon>Fungi</taxon>
        <taxon>Dikarya</taxon>
        <taxon>Basidiomycota</taxon>
        <taxon>Ustilaginomycotina</taxon>
        <taxon>Exobasidiomycetes</taxon>
        <taxon>Tilletiales</taxon>
        <taxon>Tilletiaceae</taxon>
        <taxon>Tilletia</taxon>
    </lineage>
</organism>
<dbReference type="AlphaFoldDB" id="A0AAN6GB14"/>